<comment type="similarity">
    <text evidence="5">Belongs to the purine/pyrimidine phosphoribosyltransferase family. PurR subfamily.</text>
</comment>
<dbReference type="InterPro" id="IPR036388">
    <property type="entry name" value="WH-like_DNA-bd_sf"/>
</dbReference>
<evidence type="ECO:0000256" key="4">
    <source>
        <dbReference type="ARBA" id="ARBA00023163"/>
    </source>
</evidence>
<comment type="subunit">
    <text evidence="1">Homodimer.</text>
</comment>
<organism evidence="8 9">
    <name type="scientific">Fervidicola ferrireducens</name>
    <dbReference type="NCBI Taxonomy" id="520764"/>
    <lineage>
        <taxon>Bacteria</taxon>
        <taxon>Bacillati</taxon>
        <taxon>Bacillota</taxon>
        <taxon>Clostridia</taxon>
        <taxon>Thermosediminibacterales</taxon>
        <taxon>Thermosediminibacteraceae</taxon>
        <taxon>Fervidicola</taxon>
    </lineage>
</organism>
<evidence type="ECO:0000313" key="8">
    <source>
        <dbReference type="EMBL" id="KXG77834.1"/>
    </source>
</evidence>
<dbReference type="Gene3D" id="3.40.50.2020">
    <property type="match status" value="1"/>
</dbReference>
<dbReference type="InterPro" id="IPR029057">
    <property type="entry name" value="PRTase-like"/>
</dbReference>
<dbReference type="Proteomes" id="UP000070427">
    <property type="component" value="Unassembled WGS sequence"/>
</dbReference>
<evidence type="ECO:0000259" key="7">
    <source>
        <dbReference type="Pfam" id="PF09182"/>
    </source>
</evidence>
<dbReference type="InterPro" id="IPR000836">
    <property type="entry name" value="PRTase_dom"/>
</dbReference>
<dbReference type="PANTHER" id="PTHR43864">
    <property type="entry name" value="HYPOXANTHINE/GUANINE PHOSPHORIBOSYLTRANSFERASE"/>
    <property type="match status" value="1"/>
</dbReference>
<dbReference type="Pfam" id="PF00156">
    <property type="entry name" value="Pribosyltran"/>
    <property type="match status" value="1"/>
</dbReference>
<dbReference type="OrthoDB" id="4213751at2"/>
<dbReference type="InterPro" id="IPR010078">
    <property type="entry name" value="PurR_Bsub"/>
</dbReference>
<dbReference type="Pfam" id="PF09182">
    <property type="entry name" value="PuR_N"/>
    <property type="match status" value="1"/>
</dbReference>
<dbReference type="InterPro" id="IPR050118">
    <property type="entry name" value="Pur/Pyrimidine_PRTase"/>
</dbReference>
<evidence type="ECO:0000256" key="3">
    <source>
        <dbReference type="ARBA" id="ARBA00023125"/>
    </source>
</evidence>
<dbReference type="SUPFAM" id="SSF53271">
    <property type="entry name" value="PRTase-like"/>
    <property type="match status" value="1"/>
</dbReference>
<dbReference type="RefSeq" id="WP_066352455.1">
    <property type="nucleotide sequence ID" value="NZ_LOED01000007.1"/>
</dbReference>
<dbReference type="PATRIC" id="fig|520764.3.peg.878"/>
<dbReference type="SUPFAM" id="SSF46785">
    <property type="entry name" value="Winged helix' DNA-binding domain"/>
    <property type="match status" value="1"/>
</dbReference>
<dbReference type="InterPro" id="IPR036390">
    <property type="entry name" value="WH_DNA-bd_sf"/>
</dbReference>
<evidence type="ECO:0000313" key="9">
    <source>
        <dbReference type="Proteomes" id="UP000070427"/>
    </source>
</evidence>
<dbReference type="CDD" id="cd06223">
    <property type="entry name" value="PRTases_typeI"/>
    <property type="match status" value="1"/>
</dbReference>
<feature type="domain" description="Phosphoribosyltransferase" evidence="6">
    <location>
        <begin position="114"/>
        <end position="253"/>
    </location>
</feature>
<feature type="domain" description="Bacterial purine repressor N-terminal" evidence="7">
    <location>
        <begin position="2"/>
        <end position="69"/>
    </location>
</feature>
<accession>A0A140LBA9</accession>
<reference evidence="8 9" key="1">
    <citation type="submission" date="2015-12" db="EMBL/GenBank/DDBJ databases">
        <title>Draft genome sequnece of Fervidicola ferrireducens strain Y170.</title>
        <authorList>
            <person name="Patel B.K."/>
        </authorList>
    </citation>
    <scope>NUCLEOTIDE SEQUENCE [LARGE SCALE GENOMIC DNA]</scope>
    <source>
        <strain evidence="8 9">Y170</strain>
    </source>
</reference>
<comment type="caution">
    <text evidence="8">The sequence shown here is derived from an EMBL/GenBank/DDBJ whole genome shotgun (WGS) entry which is preliminary data.</text>
</comment>
<evidence type="ECO:0000259" key="6">
    <source>
        <dbReference type="Pfam" id="PF00156"/>
    </source>
</evidence>
<dbReference type="PANTHER" id="PTHR43864:SF2">
    <property type="entry name" value="PUR OPERON REPRESSOR"/>
    <property type="match status" value="1"/>
</dbReference>
<protein>
    <submittedName>
        <fullName evidence="8">Pur operon repressor</fullName>
    </submittedName>
</protein>
<dbReference type="FunCoup" id="A0A140LBA9">
    <property type="interactions" value="5"/>
</dbReference>
<keyword evidence="4" id="KW-0804">Transcription</keyword>
<dbReference type="NCBIfam" id="TIGR01743">
    <property type="entry name" value="purR_Bsub"/>
    <property type="match status" value="1"/>
</dbReference>
<dbReference type="GO" id="GO:0045892">
    <property type="term" value="P:negative regulation of DNA-templated transcription"/>
    <property type="evidence" value="ECO:0007669"/>
    <property type="project" value="InterPro"/>
</dbReference>
<dbReference type="InParanoid" id="A0A140LBA9"/>
<dbReference type="InterPro" id="IPR015265">
    <property type="entry name" value="PuR_N"/>
</dbReference>
<keyword evidence="2" id="KW-0805">Transcription regulation</keyword>
<keyword evidence="3" id="KW-0238">DNA-binding</keyword>
<keyword evidence="9" id="KW-1185">Reference proteome</keyword>
<dbReference type="GO" id="GO:0045982">
    <property type="term" value="P:negative regulation of purine nucleobase metabolic process"/>
    <property type="evidence" value="ECO:0007669"/>
    <property type="project" value="InterPro"/>
</dbReference>
<proteinExistence type="inferred from homology"/>
<name>A0A140LBA9_9FIRM</name>
<gene>
    <name evidence="8" type="primary">purR</name>
    <name evidence="8" type="ORF">AN618_08460</name>
</gene>
<dbReference type="STRING" id="520764.AN618_08460"/>
<sequence>MRRSKRLVLLSKFLSDNPNRIFTLKFFGEKYDAAKSSISEDLNIIKDAFYEGGEGVLETIPCAAGGVRFRIKRPQKEIENFLSELCSVLSDRSRIIPGGYLYMTDIIFSPEYSSRIGEIFAQIFVEEEPSCVLTVETKGIPLALMTAKALGVPLVVARRDSRVTEGPSVNISYVSGSSQRIQNMALPTRALSKNARVLIVDDFMKGGGTARGMMELVRQFGAEVVGVAVLVTTALPAEKLVKNYISLMVLEKIDAELGQINLKPVKFPANEEGI</sequence>
<dbReference type="EMBL" id="LOED01000007">
    <property type="protein sequence ID" value="KXG77834.1"/>
    <property type="molecule type" value="Genomic_DNA"/>
</dbReference>
<dbReference type="Gene3D" id="1.10.10.10">
    <property type="entry name" value="Winged helix-like DNA-binding domain superfamily/Winged helix DNA-binding domain"/>
    <property type="match status" value="1"/>
</dbReference>
<evidence type="ECO:0000256" key="5">
    <source>
        <dbReference type="ARBA" id="ARBA00049656"/>
    </source>
</evidence>
<evidence type="ECO:0000256" key="2">
    <source>
        <dbReference type="ARBA" id="ARBA00023015"/>
    </source>
</evidence>
<evidence type="ECO:0000256" key="1">
    <source>
        <dbReference type="ARBA" id="ARBA00011738"/>
    </source>
</evidence>
<dbReference type="AlphaFoldDB" id="A0A140LBA9"/>
<dbReference type="GO" id="GO:0003677">
    <property type="term" value="F:DNA binding"/>
    <property type="evidence" value="ECO:0007669"/>
    <property type="project" value="UniProtKB-KW"/>
</dbReference>